<evidence type="ECO:0000313" key="2">
    <source>
        <dbReference type="EMBL" id="KAK3253980.1"/>
    </source>
</evidence>
<keyword evidence="3" id="KW-1185">Reference proteome</keyword>
<dbReference type="Proteomes" id="UP001190700">
    <property type="component" value="Unassembled WGS sequence"/>
</dbReference>
<evidence type="ECO:0000313" key="3">
    <source>
        <dbReference type="Proteomes" id="UP001190700"/>
    </source>
</evidence>
<evidence type="ECO:0000256" key="1">
    <source>
        <dbReference type="SAM" id="Coils"/>
    </source>
</evidence>
<dbReference type="AlphaFoldDB" id="A0AAE0CHG4"/>
<organism evidence="2 3">
    <name type="scientific">Cymbomonas tetramitiformis</name>
    <dbReference type="NCBI Taxonomy" id="36881"/>
    <lineage>
        <taxon>Eukaryota</taxon>
        <taxon>Viridiplantae</taxon>
        <taxon>Chlorophyta</taxon>
        <taxon>Pyramimonadophyceae</taxon>
        <taxon>Pyramimonadales</taxon>
        <taxon>Pyramimonadaceae</taxon>
        <taxon>Cymbomonas</taxon>
    </lineage>
</organism>
<gene>
    <name evidence="2" type="ORF">CYMTET_36791</name>
</gene>
<feature type="coiled-coil region" evidence="1">
    <location>
        <begin position="80"/>
        <end position="107"/>
    </location>
</feature>
<sequence length="139" mass="15305">DADMAPPEDSAAWHEEPNGLLVAAGTGFTALSAAQLPPLKEFPSLHTTAMVGWEDAITAQKARVKDVKQSISQIQESSQMKRAVRRAQKMTQRMRKLQRQVAMQRLALRSTLKPGGWAVFMQHVEVLITVVKCEPDGAV</sequence>
<name>A0AAE0CHG4_9CHLO</name>
<reference evidence="2 3" key="1">
    <citation type="journal article" date="2015" name="Genome Biol. Evol.">
        <title>Comparative Genomics of a Bacterivorous Green Alga Reveals Evolutionary Causalities and Consequences of Phago-Mixotrophic Mode of Nutrition.</title>
        <authorList>
            <person name="Burns J.A."/>
            <person name="Paasch A."/>
            <person name="Narechania A."/>
            <person name="Kim E."/>
        </authorList>
    </citation>
    <scope>NUCLEOTIDE SEQUENCE [LARGE SCALE GENOMIC DNA]</scope>
    <source>
        <strain evidence="2 3">PLY_AMNH</strain>
    </source>
</reference>
<feature type="non-terminal residue" evidence="2">
    <location>
        <position position="1"/>
    </location>
</feature>
<accession>A0AAE0CHG4</accession>
<keyword evidence="1" id="KW-0175">Coiled coil</keyword>
<protein>
    <submittedName>
        <fullName evidence="2">Uncharacterized protein</fullName>
    </submittedName>
</protein>
<proteinExistence type="predicted"/>
<comment type="caution">
    <text evidence="2">The sequence shown here is derived from an EMBL/GenBank/DDBJ whole genome shotgun (WGS) entry which is preliminary data.</text>
</comment>
<dbReference type="EMBL" id="LGRX02024451">
    <property type="protein sequence ID" value="KAK3253980.1"/>
    <property type="molecule type" value="Genomic_DNA"/>
</dbReference>